<reference evidence="3 4" key="1">
    <citation type="journal article" date="2023" name="J. Hered.">
        <title>Chromosome-level genome of the wood stork (Mycteria americana) provides insight into avian chromosome evolution.</title>
        <authorList>
            <person name="Flamio R. Jr."/>
            <person name="Ramstad K.M."/>
        </authorList>
    </citation>
    <scope>NUCLEOTIDE SEQUENCE [LARGE SCALE GENOMIC DNA]</scope>
    <source>
        <strain evidence="3">JAX WOST 10</strain>
    </source>
</reference>
<accession>A0AAN7NR53</accession>
<dbReference type="InterPro" id="IPR000477">
    <property type="entry name" value="RT_dom"/>
</dbReference>
<protein>
    <recommendedName>
        <fullName evidence="2">Reverse transcriptase domain-containing protein</fullName>
    </recommendedName>
</protein>
<feature type="coiled-coil region" evidence="1">
    <location>
        <begin position="332"/>
        <end position="371"/>
    </location>
</feature>
<dbReference type="PROSITE" id="PS50878">
    <property type="entry name" value="RT_POL"/>
    <property type="match status" value="1"/>
</dbReference>
<dbReference type="PANTHER" id="PTHR33332">
    <property type="entry name" value="REVERSE TRANSCRIPTASE DOMAIN-CONTAINING PROTEIN"/>
    <property type="match status" value="1"/>
</dbReference>
<dbReference type="SUPFAM" id="SSF56672">
    <property type="entry name" value="DNA/RNA polymerases"/>
    <property type="match status" value="1"/>
</dbReference>
<proteinExistence type="predicted"/>
<evidence type="ECO:0000259" key="2">
    <source>
        <dbReference type="PROSITE" id="PS50878"/>
    </source>
</evidence>
<dbReference type="CDD" id="cd01650">
    <property type="entry name" value="RT_nLTR_like"/>
    <property type="match status" value="1"/>
</dbReference>
<dbReference type="InterPro" id="IPR043502">
    <property type="entry name" value="DNA/RNA_pol_sf"/>
</dbReference>
<sequence>MGPDGIHPSVLRELVEVLTKPLSNLYQQSWLTGEVPVDWRLANVTPIQEGPEGGSRELQACQPDLGAGKGYGDDELIRTSWHGFRKGRSCLTNLISFCDKVTHLVDEGKAVDVVYLDFSKAFDTVSHSILLEKLAAHSLDGHTLHWRVVANRVKSSWCPVTSGVPLGSVLGPVLFNIFINDLDEGIECSLSKFADNTKLGGSIDLIEGRKALQRDLDRLDRWAEANCMRFNKVKCRVLHLGHNSPMQRYRLGEEWLESCLEEKDLGVLVNSQLNMSQQCAQVAKKANGILACIRNRVASRTREVIVPLYSALVRPHLEYCVQFWAPHYKRDIEVLERVQRRATKLVKGLENKSCEESLRDLDLEKRRLRGDLIALYNYLKGGCREVGVVTSDRMKENGLKLCQGRFRLDIRKNFFTDRVIKHWNRLPREVVESPSLQVFKGLVDVALKDTKLAAHGLDGCTLHWVKNCLDGWAQRVVVNGVYSSWRPVTSGVPQGSVLGPVLFNIFINDLDEGIECTLSKFADDTKLCGSVDLLEGRQALQRDLDRLDRWAEVNCMRFNKAKCKVLHLGHSNPMQRYRLGEEWLESCLAEKDRGVFVDSHLNMSQQCAQAAKKANGILACIRNSVASRTREVIVPLYSALVRPHLEYCVQFWAPHYKRDIEVLERVQRRAMKLVRGLEQKSYEEWLRELGLFSLEKRRLRGDLIALYNYLKGGCREVGVGLFSQVTSDRTRGNGLKLRQGRFRLDIRKFFFTERVIKHWNRLPREVVESPSLEVFKRRLDEVLRDMV</sequence>
<feature type="domain" description="Reverse transcriptase" evidence="2">
    <location>
        <begin position="1"/>
        <end position="260"/>
    </location>
</feature>
<comment type="caution">
    <text evidence="3">The sequence shown here is derived from an EMBL/GenBank/DDBJ whole genome shotgun (WGS) entry which is preliminary data.</text>
</comment>
<dbReference type="AlphaFoldDB" id="A0AAN7NR53"/>
<evidence type="ECO:0000313" key="4">
    <source>
        <dbReference type="Proteomes" id="UP001333110"/>
    </source>
</evidence>
<dbReference type="EMBL" id="JAUNZN010000009">
    <property type="protein sequence ID" value="KAK4816426.1"/>
    <property type="molecule type" value="Genomic_DNA"/>
</dbReference>
<dbReference type="Proteomes" id="UP001333110">
    <property type="component" value="Unassembled WGS sequence"/>
</dbReference>
<keyword evidence="1" id="KW-0175">Coiled coil</keyword>
<organism evidence="3 4">
    <name type="scientific">Mycteria americana</name>
    <name type="common">Wood stork</name>
    <dbReference type="NCBI Taxonomy" id="33587"/>
    <lineage>
        <taxon>Eukaryota</taxon>
        <taxon>Metazoa</taxon>
        <taxon>Chordata</taxon>
        <taxon>Craniata</taxon>
        <taxon>Vertebrata</taxon>
        <taxon>Euteleostomi</taxon>
        <taxon>Archelosauria</taxon>
        <taxon>Archosauria</taxon>
        <taxon>Dinosauria</taxon>
        <taxon>Saurischia</taxon>
        <taxon>Theropoda</taxon>
        <taxon>Coelurosauria</taxon>
        <taxon>Aves</taxon>
        <taxon>Neognathae</taxon>
        <taxon>Neoaves</taxon>
        <taxon>Aequornithes</taxon>
        <taxon>Ciconiiformes</taxon>
        <taxon>Ciconiidae</taxon>
        <taxon>Mycteria</taxon>
    </lineage>
</organism>
<evidence type="ECO:0000313" key="3">
    <source>
        <dbReference type="EMBL" id="KAK4816426.1"/>
    </source>
</evidence>
<evidence type="ECO:0000256" key="1">
    <source>
        <dbReference type="SAM" id="Coils"/>
    </source>
</evidence>
<dbReference type="Pfam" id="PF00078">
    <property type="entry name" value="RVT_1"/>
    <property type="match status" value="2"/>
</dbReference>
<name>A0AAN7NR53_MYCAM</name>
<keyword evidence="4" id="KW-1185">Reference proteome</keyword>
<gene>
    <name evidence="3" type="ORF">QYF61_016862</name>
</gene>